<dbReference type="PROSITE" id="PS51294">
    <property type="entry name" value="HTH_MYB"/>
    <property type="match status" value="2"/>
</dbReference>
<dbReference type="CDD" id="cd00167">
    <property type="entry name" value="SANT"/>
    <property type="match status" value="2"/>
</dbReference>
<evidence type="ECO:0000256" key="2">
    <source>
        <dbReference type="ARBA" id="ARBA00023125"/>
    </source>
</evidence>
<evidence type="ECO:0000256" key="5">
    <source>
        <dbReference type="SAM" id="MobiDB-lite"/>
    </source>
</evidence>
<reference evidence="8" key="1">
    <citation type="submission" date="2016-10" db="EMBL/GenBank/DDBJ databases">
        <authorList>
            <person name="Benchimol M."/>
            <person name="Almeida L.G."/>
            <person name="Vasconcelos A.T."/>
            <person name="Perreira-Neves A."/>
            <person name="Rosa I.A."/>
            <person name="Tasca T."/>
            <person name="Bogo M.R."/>
            <person name="de Souza W."/>
        </authorList>
    </citation>
    <scope>NUCLEOTIDE SEQUENCE [LARGE SCALE GENOMIC DNA]</scope>
    <source>
        <strain evidence="8">K</strain>
    </source>
</reference>
<dbReference type="InterPro" id="IPR051575">
    <property type="entry name" value="Myb-like_DNA-bd"/>
</dbReference>
<comment type="caution">
    <text evidence="8">The sequence shown here is derived from an EMBL/GenBank/DDBJ whole genome shotgun (WGS) entry which is preliminary data.</text>
</comment>
<dbReference type="Pfam" id="PF00249">
    <property type="entry name" value="Myb_DNA-binding"/>
    <property type="match status" value="2"/>
</dbReference>
<feature type="domain" description="HTH myb-type" evidence="7">
    <location>
        <begin position="87"/>
        <end position="137"/>
    </location>
</feature>
<evidence type="ECO:0000256" key="3">
    <source>
        <dbReference type="ARBA" id="ARBA00023163"/>
    </source>
</evidence>
<dbReference type="GO" id="GO:0000978">
    <property type="term" value="F:RNA polymerase II cis-regulatory region sequence-specific DNA binding"/>
    <property type="evidence" value="ECO:0007669"/>
    <property type="project" value="TreeGrafter"/>
</dbReference>
<dbReference type="RefSeq" id="XP_068353796.1">
    <property type="nucleotide sequence ID" value="XM_068508604.1"/>
</dbReference>
<evidence type="ECO:0000256" key="1">
    <source>
        <dbReference type="ARBA" id="ARBA00023015"/>
    </source>
</evidence>
<keyword evidence="2" id="KW-0238">DNA-binding</keyword>
<dbReference type="PANTHER" id="PTHR46621">
    <property type="entry name" value="SNRNA-ACTIVATING PROTEIN COMPLEX SUBUNIT 4"/>
    <property type="match status" value="1"/>
</dbReference>
<feature type="domain" description="Myb-like" evidence="6">
    <location>
        <begin position="87"/>
        <end position="139"/>
    </location>
</feature>
<dbReference type="GO" id="GO:0042796">
    <property type="term" value="P:snRNA transcription by RNA polymerase III"/>
    <property type="evidence" value="ECO:0007669"/>
    <property type="project" value="TreeGrafter"/>
</dbReference>
<dbReference type="InterPro" id="IPR017930">
    <property type="entry name" value="Myb_dom"/>
</dbReference>
<dbReference type="SMART" id="SM00717">
    <property type="entry name" value="SANT"/>
    <property type="match status" value="2"/>
</dbReference>
<dbReference type="Proteomes" id="UP000179807">
    <property type="component" value="Unassembled WGS sequence"/>
</dbReference>
<evidence type="ECO:0000259" key="7">
    <source>
        <dbReference type="PROSITE" id="PS51294"/>
    </source>
</evidence>
<dbReference type="GeneID" id="94843308"/>
<dbReference type="InterPro" id="IPR001005">
    <property type="entry name" value="SANT/Myb"/>
</dbReference>
<evidence type="ECO:0000256" key="4">
    <source>
        <dbReference type="ARBA" id="ARBA00023242"/>
    </source>
</evidence>
<dbReference type="AlphaFoldDB" id="A0A1J4JT35"/>
<keyword evidence="1" id="KW-0805">Transcription regulation</keyword>
<dbReference type="InterPro" id="IPR009057">
    <property type="entry name" value="Homeodomain-like_sf"/>
</dbReference>
<protein>
    <submittedName>
        <fullName evidence="8">Myb-like DNA-binding domain containing protein</fullName>
    </submittedName>
</protein>
<feature type="domain" description="Myb-like" evidence="6">
    <location>
        <begin position="140"/>
        <end position="191"/>
    </location>
</feature>
<dbReference type="GO" id="GO:0001006">
    <property type="term" value="F:RNA polymerase III type 3 promoter sequence-specific DNA binding"/>
    <property type="evidence" value="ECO:0007669"/>
    <property type="project" value="TreeGrafter"/>
</dbReference>
<dbReference type="GO" id="GO:0042795">
    <property type="term" value="P:snRNA transcription by RNA polymerase II"/>
    <property type="evidence" value="ECO:0007669"/>
    <property type="project" value="TreeGrafter"/>
</dbReference>
<dbReference type="PROSITE" id="PS50090">
    <property type="entry name" value="MYB_LIKE"/>
    <property type="match status" value="2"/>
</dbReference>
<evidence type="ECO:0000313" key="8">
    <source>
        <dbReference type="EMBL" id="OHT00660.1"/>
    </source>
</evidence>
<sequence>MNPSGAQALLDVALSYITDREEISSAALKSISDILLKLFNGIISINQATTLVNQIVVSQQPMQKIATILSVGEDPIPVNPRGISECMARHKTRPWMSYEDQRLLAAIWRYGLDNWLKISEFVGNGRTRSQCSQRWNRGLNPKISKGAWTKDDEEKLLKLVNENGDKSWTKIAMEFGNRSDVQCRYKYQQLLKDNTEGNNDNHLTQTHHFGDCPFTLTTQKVQPLPNYDDSDSDIYSRSPKPSTPNERLVDFSIQNSNYFQNNSQNIENSFQNIQNNSNIIDYNENDNFHECHYFNDAELFSVPSENNENISENSISHNQKQDMNCDIYNHLYDNSPQNSGIFSFPMNRNIPKITLPEIDPSVFVEW</sequence>
<accession>A0A1J4JT35</accession>
<keyword evidence="4" id="KW-0539">Nucleus</keyword>
<feature type="region of interest" description="Disordered" evidence="5">
    <location>
        <begin position="220"/>
        <end position="246"/>
    </location>
</feature>
<organism evidence="8 9">
    <name type="scientific">Tritrichomonas foetus</name>
    <dbReference type="NCBI Taxonomy" id="1144522"/>
    <lineage>
        <taxon>Eukaryota</taxon>
        <taxon>Metamonada</taxon>
        <taxon>Parabasalia</taxon>
        <taxon>Tritrichomonadida</taxon>
        <taxon>Tritrichomonadidae</taxon>
        <taxon>Tritrichomonas</taxon>
    </lineage>
</organism>
<evidence type="ECO:0000259" key="6">
    <source>
        <dbReference type="PROSITE" id="PS50090"/>
    </source>
</evidence>
<dbReference type="GO" id="GO:0019185">
    <property type="term" value="C:snRNA-activating protein complex"/>
    <property type="evidence" value="ECO:0007669"/>
    <property type="project" value="TreeGrafter"/>
</dbReference>
<proteinExistence type="predicted"/>
<gene>
    <name evidence="8" type="ORF">TRFO_32636</name>
</gene>
<keyword evidence="9" id="KW-1185">Reference proteome</keyword>
<feature type="domain" description="HTH myb-type" evidence="7">
    <location>
        <begin position="140"/>
        <end position="195"/>
    </location>
</feature>
<dbReference type="VEuPathDB" id="TrichDB:TRFO_32636"/>
<evidence type="ECO:0000313" key="9">
    <source>
        <dbReference type="Proteomes" id="UP000179807"/>
    </source>
</evidence>
<dbReference type="EMBL" id="MLAK01000945">
    <property type="protein sequence ID" value="OHT00660.1"/>
    <property type="molecule type" value="Genomic_DNA"/>
</dbReference>
<dbReference type="PANTHER" id="PTHR46621:SF1">
    <property type="entry name" value="SNRNA-ACTIVATING PROTEIN COMPLEX SUBUNIT 4"/>
    <property type="match status" value="1"/>
</dbReference>
<keyword evidence="3" id="KW-0804">Transcription</keyword>
<dbReference type="OrthoDB" id="39591at2759"/>
<name>A0A1J4JT35_9EUKA</name>
<dbReference type="SUPFAM" id="SSF46689">
    <property type="entry name" value="Homeodomain-like"/>
    <property type="match status" value="2"/>
</dbReference>
<dbReference type="Gene3D" id="1.10.10.60">
    <property type="entry name" value="Homeodomain-like"/>
    <property type="match status" value="2"/>
</dbReference>